<evidence type="ECO:0000313" key="12">
    <source>
        <dbReference type="EMBL" id="ORZ18119.1"/>
    </source>
</evidence>
<sequence>MVPLRTLVGKMINKAHADLMTLTDTLPSMSDVERKRQILNYTTFTRTQFLKLMNIMAFLANQNKTFQDTVDYLHKIHIELPAARVRNFDILTAVDVLTTGTYQRMPTKIEDMLPPAPLTDQQVLETFTKMNDEIRVRMLTKEILPSTMQKYRIANGRVYFCVNNEFDVSLTLMGNSDDRKWWIVSLDILVQPSPGGSASDVDISLNDVQRQRLRASAQRQLAPPEPQNIDNTTNKELPATDTNTSSNTISRDTISRDTKTADEQQPSDRELFFPLVNLYDYLHLFCLNMQLEIVYMQATMMAKTQWLDQLKVHMNPARTSLTLLYWGGGSPTAHWGTPQALSIAIRDEYKGLIQKSGIGASVSLANLDEVSKSKVYNSLKYPKTCLEILWSGSSDLHTNENLLNSTDMNIEMLLLHITTYHKQSILCKFRQLLNSESAFLEANGLQLVDSLAEDNSTDISSGGQPLVVRYRHDRYIYIDFDSRVGRVKVRETGKHGGDGNAKLGGLEDRLNSDPTNIGRHLLWLRSEVVVHEIVSLAKQLNLQPFHPSQMLLRPDDMLKLFGDLPTTTPDPVELPPSRNRSPNFPQHFVFLQFSQFEDWYLVIAVIKNEFQPSLCCLR</sequence>
<feature type="region of interest" description="Disordered" evidence="10">
    <location>
        <begin position="214"/>
        <end position="266"/>
    </location>
</feature>
<comment type="subunit">
    <text evidence="9">Component of the Mediator complex.</text>
</comment>
<evidence type="ECO:0000256" key="2">
    <source>
        <dbReference type="ARBA" id="ARBA00007813"/>
    </source>
</evidence>
<dbReference type="Proteomes" id="UP000193560">
    <property type="component" value="Unassembled WGS sequence"/>
</dbReference>
<dbReference type="InterPro" id="IPR013947">
    <property type="entry name" value="Mediator_Med14"/>
</dbReference>
<dbReference type="PANTHER" id="PTHR12809:SF2">
    <property type="entry name" value="MEDIATOR OF RNA POLYMERASE II TRANSCRIPTION SUBUNIT 14"/>
    <property type="match status" value="1"/>
</dbReference>
<dbReference type="GO" id="GO:0016592">
    <property type="term" value="C:mediator complex"/>
    <property type="evidence" value="ECO:0007669"/>
    <property type="project" value="UniProtKB-UniRule"/>
</dbReference>
<dbReference type="InterPro" id="IPR055122">
    <property type="entry name" value="Med14_N"/>
</dbReference>
<dbReference type="GO" id="GO:0070847">
    <property type="term" value="C:core mediator complex"/>
    <property type="evidence" value="ECO:0007669"/>
    <property type="project" value="TreeGrafter"/>
</dbReference>
<reference evidence="12 13" key="1">
    <citation type="submission" date="2016-07" db="EMBL/GenBank/DDBJ databases">
        <title>Pervasive Adenine N6-methylation of Active Genes in Fungi.</title>
        <authorList>
            <consortium name="DOE Joint Genome Institute"/>
            <person name="Mondo S.J."/>
            <person name="Dannebaum R.O."/>
            <person name="Kuo R.C."/>
            <person name="Labutti K."/>
            <person name="Haridas S."/>
            <person name="Kuo A."/>
            <person name="Salamov A."/>
            <person name="Ahrendt S.R."/>
            <person name="Lipzen A."/>
            <person name="Sullivan W."/>
            <person name="Andreopoulos W.B."/>
            <person name="Clum A."/>
            <person name="Lindquist E."/>
            <person name="Daum C."/>
            <person name="Ramamoorthy G.K."/>
            <person name="Gryganskyi A."/>
            <person name="Culley D."/>
            <person name="Magnuson J.K."/>
            <person name="James T.Y."/>
            <person name="O'Malley M.A."/>
            <person name="Stajich J.E."/>
            <person name="Spatafora J.W."/>
            <person name="Visel A."/>
            <person name="Grigoriev I.V."/>
        </authorList>
    </citation>
    <scope>NUCLEOTIDE SEQUENCE [LARGE SCALE GENOMIC DNA]</scope>
    <source>
        <strain evidence="12 13">NRRL 1336</strain>
    </source>
</reference>
<evidence type="ECO:0000256" key="5">
    <source>
        <dbReference type="ARBA" id="ARBA00023159"/>
    </source>
</evidence>
<dbReference type="GO" id="GO:0006357">
    <property type="term" value="P:regulation of transcription by RNA polymerase II"/>
    <property type="evidence" value="ECO:0007669"/>
    <property type="project" value="InterPro"/>
</dbReference>
<proteinExistence type="inferred from homology"/>
<name>A0A1X2IKS5_9FUNG</name>
<feature type="compositionally biased region" description="Basic and acidic residues" evidence="10">
    <location>
        <begin position="253"/>
        <end position="266"/>
    </location>
</feature>
<dbReference type="GO" id="GO:0003712">
    <property type="term" value="F:transcription coregulator activity"/>
    <property type="evidence" value="ECO:0007669"/>
    <property type="project" value="UniProtKB-UniRule"/>
</dbReference>
<gene>
    <name evidence="12" type="ORF">BCR42DRAFT_460510</name>
</gene>
<dbReference type="OrthoDB" id="205099at2759"/>
<comment type="similarity">
    <text evidence="2 9">Belongs to the Mediator complex subunit 14 family.</text>
</comment>
<comment type="caution">
    <text evidence="12">The sequence shown here is derived from an EMBL/GenBank/DDBJ whole genome shotgun (WGS) entry which is preliminary data.</text>
</comment>
<evidence type="ECO:0000256" key="9">
    <source>
        <dbReference type="RuleBase" id="RU365082"/>
    </source>
</evidence>
<organism evidence="12 13">
    <name type="scientific">Absidia repens</name>
    <dbReference type="NCBI Taxonomy" id="90262"/>
    <lineage>
        <taxon>Eukaryota</taxon>
        <taxon>Fungi</taxon>
        <taxon>Fungi incertae sedis</taxon>
        <taxon>Mucoromycota</taxon>
        <taxon>Mucoromycotina</taxon>
        <taxon>Mucoromycetes</taxon>
        <taxon>Mucorales</taxon>
        <taxon>Cunninghamellaceae</taxon>
        <taxon>Absidia</taxon>
    </lineage>
</organism>
<comment type="function">
    <text evidence="9">Component of the Mediator complex, a coactivator involved in the regulated transcription of nearly all RNA polymerase II-dependent genes. Mediator functions as a bridge to convey information from gene-specific regulatory proteins to the basal RNA polymerase II transcription machinery. Mediator is recruited to promoters by direct interactions with regulatory proteins and serves as a scaffold for the assembly of a functional preinitiation complex with RNA polymerase II and the general transcription factors.</text>
</comment>
<evidence type="ECO:0000256" key="3">
    <source>
        <dbReference type="ARBA" id="ARBA00019619"/>
    </source>
</evidence>
<evidence type="ECO:0000256" key="10">
    <source>
        <dbReference type="SAM" id="MobiDB-lite"/>
    </source>
</evidence>
<feature type="domain" description="Mediator complex subunit MED14 N-terminal" evidence="11">
    <location>
        <begin position="1"/>
        <end position="173"/>
    </location>
</feature>
<evidence type="ECO:0000259" key="11">
    <source>
        <dbReference type="Pfam" id="PF08638"/>
    </source>
</evidence>
<evidence type="ECO:0000256" key="8">
    <source>
        <dbReference type="ARBA" id="ARBA00032007"/>
    </source>
</evidence>
<dbReference type="AlphaFoldDB" id="A0A1X2IKS5"/>
<dbReference type="STRING" id="90262.A0A1X2IKS5"/>
<evidence type="ECO:0000313" key="13">
    <source>
        <dbReference type="Proteomes" id="UP000193560"/>
    </source>
</evidence>
<dbReference type="EMBL" id="MCGE01000009">
    <property type="protein sequence ID" value="ORZ18119.1"/>
    <property type="molecule type" value="Genomic_DNA"/>
</dbReference>
<evidence type="ECO:0000256" key="7">
    <source>
        <dbReference type="ARBA" id="ARBA00023242"/>
    </source>
</evidence>
<protein>
    <recommendedName>
        <fullName evidence="3 9">Mediator of RNA polymerase II transcription subunit 14</fullName>
    </recommendedName>
    <alternativeName>
        <fullName evidence="8 9">Mediator complex subunit 14</fullName>
    </alternativeName>
</protein>
<keyword evidence="6 9" id="KW-0804">Transcription</keyword>
<keyword evidence="13" id="KW-1185">Reference proteome</keyword>
<dbReference type="Pfam" id="PF08638">
    <property type="entry name" value="Med14"/>
    <property type="match status" value="1"/>
</dbReference>
<evidence type="ECO:0000256" key="6">
    <source>
        <dbReference type="ARBA" id="ARBA00023163"/>
    </source>
</evidence>
<evidence type="ECO:0000256" key="1">
    <source>
        <dbReference type="ARBA" id="ARBA00004123"/>
    </source>
</evidence>
<keyword evidence="4 9" id="KW-0805">Transcription regulation</keyword>
<comment type="subcellular location">
    <subcellularLocation>
        <location evidence="1 9">Nucleus</location>
    </subcellularLocation>
</comment>
<evidence type="ECO:0000256" key="4">
    <source>
        <dbReference type="ARBA" id="ARBA00023015"/>
    </source>
</evidence>
<feature type="compositionally biased region" description="Polar residues" evidence="10">
    <location>
        <begin position="228"/>
        <end position="252"/>
    </location>
</feature>
<keyword evidence="7 9" id="KW-0539">Nucleus</keyword>
<accession>A0A1X2IKS5</accession>
<dbReference type="PANTHER" id="PTHR12809">
    <property type="entry name" value="MEDIATOR COMPLEX SUBUNIT"/>
    <property type="match status" value="1"/>
</dbReference>
<keyword evidence="5 9" id="KW-0010">Activator</keyword>